<keyword evidence="1" id="KW-0812">Transmembrane</keyword>
<feature type="transmembrane region" description="Helical" evidence="1">
    <location>
        <begin position="289"/>
        <end position="306"/>
    </location>
</feature>
<organism evidence="2 3">
    <name type="scientific">Paenibacillus beijingensis</name>
    <dbReference type="NCBI Taxonomy" id="1126833"/>
    <lineage>
        <taxon>Bacteria</taxon>
        <taxon>Bacillati</taxon>
        <taxon>Bacillota</taxon>
        <taxon>Bacilli</taxon>
        <taxon>Bacillales</taxon>
        <taxon>Paenibacillaceae</taxon>
        <taxon>Paenibacillus</taxon>
    </lineage>
</organism>
<evidence type="ECO:0000256" key="1">
    <source>
        <dbReference type="SAM" id="Phobius"/>
    </source>
</evidence>
<evidence type="ECO:0000313" key="2">
    <source>
        <dbReference type="EMBL" id="AJY76649.1"/>
    </source>
</evidence>
<dbReference type="HOGENOM" id="CLU_834023_0_0_9"/>
<feature type="transmembrane region" description="Helical" evidence="1">
    <location>
        <begin position="153"/>
        <end position="171"/>
    </location>
</feature>
<keyword evidence="1" id="KW-0472">Membrane</keyword>
<dbReference type="EMBL" id="CP011058">
    <property type="protein sequence ID" value="AJY76649.1"/>
    <property type="molecule type" value="Genomic_DNA"/>
</dbReference>
<dbReference type="InterPro" id="IPR025238">
    <property type="entry name" value="DUF4184"/>
</dbReference>
<dbReference type="KEGG" id="pbj:VN24_21310"/>
<dbReference type="OrthoDB" id="8481923at2"/>
<dbReference type="Pfam" id="PF13803">
    <property type="entry name" value="DUF4184"/>
    <property type="match status" value="1"/>
</dbReference>
<dbReference type="Proteomes" id="UP000032633">
    <property type="component" value="Chromosome"/>
</dbReference>
<proteinExistence type="predicted"/>
<dbReference type="AlphaFoldDB" id="A0A0D5NMX5"/>
<sequence length="325" mass="36369">MPFTLSHPVYAVVLRKTVPSFSFTGLALGSMIPDMEYFMAMDTFKTIGHSIPGFLLLGLPLSISIAYAFHNVMKPVVPRLLPSAGGLDRYAAQRLGGRWKPEGVTGWFVFLISLFIGYLDHLFLDGMSHTGGWLVNEFPGLRRTVAGIKGYSWLQYFLSLVGLAIPLRWLYKDWLKWRKNEPQVVRPLRRSPYGRKFGPRFMLLLSAAMLFTLKMKLTPYPADNVMLLVSSSSALLFGWYAASLFHSGSLRGAGMQRMSALLALLAIMAVFKAARAAAGMIVDSSIPQLVLWIAFIWTWSAAVWIISRRAAEGAGWPWKIRGRFV</sequence>
<feature type="transmembrane region" description="Helical" evidence="1">
    <location>
        <begin position="258"/>
        <end position="277"/>
    </location>
</feature>
<keyword evidence="3" id="KW-1185">Reference proteome</keyword>
<protein>
    <recommendedName>
        <fullName evidence="4">DUF4184 family protein</fullName>
    </recommendedName>
</protein>
<evidence type="ECO:0000313" key="3">
    <source>
        <dbReference type="Proteomes" id="UP000032633"/>
    </source>
</evidence>
<name>A0A0D5NMX5_9BACL</name>
<feature type="transmembrane region" description="Helical" evidence="1">
    <location>
        <begin position="225"/>
        <end position="246"/>
    </location>
</feature>
<feature type="transmembrane region" description="Helical" evidence="1">
    <location>
        <begin position="197"/>
        <end position="213"/>
    </location>
</feature>
<dbReference type="STRING" id="1126833.VN24_21310"/>
<gene>
    <name evidence="2" type="ORF">VN24_21310</name>
</gene>
<dbReference type="PATRIC" id="fig|1126833.4.peg.4679"/>
<accession>A0A0D5NMX5</accession>
<keyword evidence="1" id="KW-1133">Transmembrane helix</keyword>
<evidence type="ECO:0008006" key="4">
    <source>
        <dbReference type="Google" id="ProtNLM"/>
    </source>
</evidence>
<feature type="transmembrane region" description="Helical" evidence="1">
    <location>
        <begin position="104"/>
        <end position="124"/>
    </location>
</feature>
<reference evidence="2 3" key="1">
    <citation type="journal article" date="2015" name="J. Biotechnol.">
        <title>Complete genome sequence of Paenibacillus beijingensis 7188(T) (=DSM 24997(T)), a novel rhizobacterium from jujube garden soil.</title>
        <authorList>
            <person name="Kwak Y."/>
            <person name="Shin J.H."/>
        </authorList>
    </citation>
    <scope>NUCLEOTIDE SEQUENCE [LARGE SCALE GENOMIC DNA]</scope>
    <source>
        <strain evidence="2 3">DSM 24997</strain>
    </source>
</reference>
<dbReference type="RefSeq" id="WP_045672074.1">
    <property type="nucleotide sequence ID" value="NZ_CP011058.1"/>
</dbReference>
<reference evidence="3" key="2">
    <citation type="submission" date="2015-03" db="EMBL/GenBank/DDBJ databases">
        <title>Genome sequence of Paenibacillus beijingensis strain DSM 24997T.</title>
        <authorList>
            <person name="Kwak Y."/>
            <person name="Shin J.-H."/>
        </authorList>
    </citation>
    <scope>NUCLEOTIDE SEQUENCE [LARGE SCALE GENOMIC DNA]</scope>
    <source>
        <strain evidence="3">DSM 24997</strain>
    </source>
</reference>
<feature type="transmembrane region" description="Helical" evidence="1">
    <location>
        <begin position="47"/>
        <end position="69"/>
    </location>
</feature>